<dbReference type="InterPro" id="IPR050951">
    <property type="entry name" value="Retrovirus_Pol_polyprotein"/>
</dbReference>
<dbReference type="PANTHER" id="PTHR37984:SF5">
    <property type="entry name" value="PROTEIN NYNRIN-LIKE"/>
    <property type="match status" value="1"/>
</dbReference>
<reference evidence="1" key="1">
    <citation type="submission" date="2020-06" db="EMBL/GenBank/DDBJ databases">
        <authorList>
            <person name="Li T."/>
            <person name="Hu X."/>
            <person name="Zhang T."/>
            <person name="Song X."/>
            <person name="Zhang H."/>
            <person name="Dai N."/>
            <person name="Sheng W."/>
            <person name="Hou X."/>
            <person name="Wei L."/>
        </authorList>
    </citation>
    <scope>NUCLEOTIDE SEQUENCE</scope>
    <source>
        <strain evidence="1">K16</strain>
        <tissue evidence="1">Leaf</tissue>
    </source>
</reference>
<dbReference type="Proteomes" id="UP001289374">
    <property type="component" value="Unassembled WGS sequence"/>
</dbReference>
<accession>A0AAE1WIL2</accession>
<dbReference type="InterPro" id="IPR043128">
    <property type="entry name" value="Rev_trsase/Diguanyl_cyclase"/>
</dbReference>
<organism evidence="1 2">
    <name type="scientific">Sesamum angolense</name>
    <dbReference type="NCBI Taxonomy" id="2727404"/>
    <lineage>
        <taxon>Eukaryota</taxon>
        <taxon>Viridiplantae</taxon>
        <taxon>Streptophyta</taxon>
        <taxon>Embryophyta</taxon>
        <taxon>Tracheophyta</taxon>
        <taxon>Spermatophyta</taxon>
        <taxon>Magnoliopsida</taxon>
        <taxon>eudicotyledons</taxon>
        <taxon>Gunneridae</taxon>
        <taxon>Pentapetalae</taxon>
        <taxon>asterids</taxon>
        <taxon>lamiids</taxon>
        <taxon>Lamiales</taxon>
        <taxon>Pedaliaceae</taxon>
        <taxon>Sesamum</taxon>
    </lineage>
</organism>
<keyword evidence="2" id="KW-1185">Reference proteome</keyword>
<dbReference type="Gene3D" id="3.30.70.270">
    <property type="match status" value="2"/>
</dbReference>
<dbReference type="FunFam" id="3.30.70.270:FF:000020">
    <property type="entry name" value="Transposon Tf2-6 polyprotein-like Protein"/>
    <property type="match status" value="1"/>
</dbReference>
<gene>
    <name evidence="1" type="ORF">Sango_1887100</name>
</gene>
<dbReference type="SUPFAM" id="SSF56672">
    <property type="entry name" value="DNA/RNA polymerases"/>
    <property type="match status" value="1"/>
</dbReference>
<dbReference type="PANTHER" id="PTHR37984">
    <property type="entry name" value="PROTEIN CBG26694"/>
    <property type="match status" value="1"/>
</dbReference>
<dbReference type="InterPro" id="IPR043502">
    <property type="entry name" value="DNA/RNA_pol_sf"/>
</dbReference>
<name>A0AAE1WIL2_9LAMI</name>
<comment type="caution">
    <text evidence="1">The sequence shown here is derived from an EMBL/GenBank/DDBJ whole genome shotgun (WGS) entry which is preliminary data.</text>
</comment>
<dbReference type="EMBL" id="JACGWL010000010">
    <property type="protein sequence ID" value="KAK4394163.1"/>
    <property type="molecule type" value="Genomic_DNA"/>
</dbReference>
<evidence type="ECO:0000313" key="2">
    <source>
        <dbReference type="Proteomes" id="UP001289374"/>
    </source>
</evidence>
<sequence length="394" mass="45012">MEFLNIVQGDDQTVAEYELHFATLAKYAPEDVITQEDRCYCFEQGLRHEIKKGLAVRIMNFKTLVVLAVRMEKGSVGRGSVDQWASIEVTFGIMLGPNVGPNVIPRICYNCRGRGRGRGRGTGNKDGDHPIDASMRKVDFTIETILGVALISIAQYRIAPVELQELKKQIEELLEKGFIRPMYLRSMEEHEKYLRIVLQVLKEKELYAKLRKCEFWINQVVFLGHVISGDRVMPDPSKVKVLMEWREPNNMTKVRSFLGLEGYYRRFVEEFSIIAGPLTKLLRKGVVFQWTEQCQRSFDELKKRLTSTPILVLPSGKAYVVVDALSRKSSGTLASLGSHNLALLLGMRSMNTKLEVDQMARLLTALQLMPDFLDQIEEAQSRDPVLLRILERMK</sequence>
<reference evidence="1" key="2">
    <citation type="journal article" date="2024" name="Plant">
        <title>Genomic evolution and insights into agronomic trait innovations of Sesamum species.</title>
        <authorList>
            <person name="Miao H."/>
            <person name="Wang L."/>
            <person name="Qu L."/>
            <person name="Liu H."/>
            <person name="Sun Y."/>
            <person name="Le M."/>
            <person name="Wang Q."/>
            <person name="Wei S."/>
            <person name="Zheng Y."/>
            <person name="Lin W."/>
            <person name="Duan Y."/>
            <person name="Cao H."/>
            <person name="Xiong S."/>
            <person name="Wang X."/>
            <person name="Wei L."/>
            <person name="Li C."/>
            <person name="Ma Q."/>
            <person name="Ju M."/>
            <person name="Zhao R."/>
            <person name="Li G."/>
            <person name="Mu C."/>
            <person name="Tian Q."/>
            <person name="Mei H."/>
            <person name="Zhang T."/>
            <person name="Gao T."/>
            <person name="Zhang H."/>
        </authorList>
    </citation>
    <scope>NUCLEOTIDE SEQUENCE</scope>
    <source>
        <strain evidence="1">K16</strain>
    </source>
</reference>
<protein>
    <submittedName>
        <fullName evidence="1">Mitochondrial protein</fullName>
    </submittedName>
</protein>
<evidence type="ECO:0000313" key="1">
    <source>
        <dbReference type="EMBL" id="KAK4394163.1"/>
    </source>
</evidence>
<proteinExistence type="predicted"/>
<dbReference type="AlphaFoldDB" id="A0AAE1WIL2"/>